<gene>
    <name evidence="1" type="ORF">E6C64_05225</name>
</gene>
<keyword evidence="2" id="KW-1185">Reference proteome</keyword>
<reference evidence="1 2" key="1">
    <citation type="submission" date="2019-04" db="EMBL/GenBank/DDBJ databases">
        <authorList>
            <person name="Jiang L."/>
        </authorList>
    </citation>
    <scope>NUCLEOTIDE SEQUENCE [LARGE SCALE GENOMIC DNA]</scope>
    <source>
        <strain evidence="1 2">YIM 131853</strain>
    </source>
</reference>
<dbReference type="AlphaFoldDB" id="A0A4S4FPJ2"/>
<sequence>MLILLPPSETKRDGGEGPSLDYSALSFPRLNARRRPLVRAVRTMSRNADEARRALKLGPNGDPDIARNRMISRSSTMPAIDRYTGVIYDALDAPTLSEAARTRASTHLLVHSALFGLVGALDPIPAYRLSQDSRLPELRLGEHWRGPVARELAAREGLIIDLRSEGYAELGPLPVRADAVYVRVLSRGEGGAVRALNHFNKKAKGAFTRALLEAPVVPESTDELLGWAGGADIELRRGTGNELELIV</sequence>
<dbReference type="Proteomes" id="UP000309133">
    <property type="component" value="Unassembled WGS sequence"/>
</dbReference>
<dbReference type="GO" id="GO:0033194">
    <property type="term" value="P:response to hydroperoxide"/>
    <property type="evidence" value="ECO:0007669"/>
    <property type="project" value="TreeGrafter"/>
</dbReference>
<dbReference type="PANTHER" id="PTHR30283:SF4">
    <property type="entry name" value="PEROXIDE STRESS RESISTANCE PROTEIN YAAA"/>
    <property type="match status" value="1"/>
</dbReference>
<accession>A0A4S4FPJ2</accession>
<comment type="caution">
    <text evidence="1">The sequence shown here is derived from an EMBL/GenBank/DDBJ whole genome shotgun (WGS) entry which is preliminary data.</text>
</comment>
<dbReference type="RefSeq" id="WP_136426605.1">
    <property type="nucleotide sequence ID" value="NZ_SSSM01000003.1"/>
</dbReference>
<name>A0A4S4FPJ2_9MICO</name>
<evidence type="ECO:0000313" key="1">
    <source>
        <dbReference type="EMBL" id="THG31485.1"/>
    </source>
</evidence>
<protein>
    <submittedName>
        <fullName evidence="1">Peroxide stress protein YaaA</fullName>
    </submittedName>
</protein>
<dbReference type="InterPro" id="IPR005583">
    <property type="entry name" value="YaaA"/>
</dbReference>
<dbReference type="EMBL" id="SSSM01000003">
    <property type="protein sequence ID" value="THG31485.1"/>
    <property type="molecule type" value="Genomic_DNA"/>
</dbReference>
<dbReference type="Pfam" id="PF03883">
    <property type="entry name" value="H2O2_YaaD"/>
    <property type="match status" value="1"/>
</dbReference>
<dbReference type="OrthoDB" id="3210767at2"/>
<dbReference type="GO" id="GO:0005829">
    <property type="term" value="C:cytosol"/>
    <property type="evidence" value="ECO:0007669"/>
    <property type="project" value="TreeGrafter"/>
</dbReference>
<organism evidence="1 2">
    <name type="scientific">Naasia lichenicola</name>
    <dbReference type="NCBI Taxonomy" id="2565933"/>
    <lineage>
        <taxon>Bacteria</taxon>
        <taxon>Bacillati</taxon>
        <taxon>Actinomycetota</taxon>
        <taxon>Actinomycetes</taxon>
        <taxon>Micrococcales</taxon>
        <taxon>Microbacteriaceae</taxon>
        <taxon>Naasia</taxon>
    </lineage>
</organism>
<dbReference type="PANTHER" id="PTHR30283">
    <property type="entry name" value="PEROXIDE STRESS RESPONSE PROTEIN YAAA"/>
    <property type="match status" value="1"/>
</dbReference>
<proteinExistence type="predicted"/>
<evidence type="ECO:0000313" key="2">
    <source>
        <dbReference type="Proteomes" id="UP000309133"/>
    </source>
</evidence>